<dbReference type="PANTHER" id="PTHR35370">
    <property type="entry name" value="CYTOPLASMIC PROTEIN-RELATED-RELATED"/>
    <property type="match status" value="1"/>
</dbReference>
<accession>A0A518B8X4</accession>
<keyword evidence="2" id="KW-1185">Reference proteome</keyword>
<proteinExistence type="predicted"/>
<dbReference type="InterPro" id="IPR010272">
    <property type="entry name" value="T6SS_TssF"/>
</dbReference>
<sequence length="618" mass="70241">MTKELYPYYERELRDLRKYAREFARQYPATASRLMLDSNRSPDPHVERLIESVALLVGRVRRKLDDEFPELTDALLNILYPHYLAPVPSMSIIEFVLDSAGAQMPDGFQIAAKSRLHSQPVGELPCTFRTCYPVMLWPISVSEASYMAPPFPSGLRAPHQTAAALRLQLSALADLNFSDMSLDSLRFYLHGDNQLITRLYEQILNQTLQVVFRPRGASTNEKLIVAEPEDVLAPVGFELDEGMLPYSNQSFLGYRLLTEFFTFPNKFLFFELKGFDKIREAGYQRGLEVVFFLNQYRESLEHAIDAHNFRLGCTPIVNLFEQVTEPILLDQAHHEYQVVPNIAHSRGMEVYSIDSVVSTDPAIDRVVDYHPFYSFRHEQGADRPDAFWYASRRPSPLQDDRGTDVFLHLVDLNFSPRVPAKSVLTVKTTCTNRDLPIQLQLAGERLRFTLEASAPLSHIRCLKPTTTPLRPPLRRGAHWRLISHLSMNHLSLHNSEEGCEALREILRLYDFSDPEIGQQLGAVTHQMIEGINSVSSRRVVAQIGSPTSSGFCRGMEVTLEFDEEKYVGTGVFLFASVLERFLGLYASLNSFVQTVARTKQGEGALKQWKPRAGDRPLL</sequence>
<protein>
    <recommendedName>
        <fullName evidence="3">Type VI secretion system baseplate subunit TssF</fullName>
    </recommendedName>
</protein>
<dbReference type="NCBIfam" id="TIGR03359">
    <property type="entry name" value="VI_chp_6"/>
    <property type="match status" value="1"/>
</dbReference>
<evidence type="ECO:0000313" key="1">
    <source>
        <dbReference type="EMBL" id="QDU63420.1"/>
    </source>
</evidence>
<dbReference type="PANTHER" id="PTHR35370:SF1">
    <property type="entry name" value="TYPE VI SECRETION SYSTEM COMPONENT TSSF1"/>
    <property type="match status" value="1"/>
</dbReference>
<evidence type="ECO:0008006" key="3">
    <source>
        <dbReference type="Google" id="ProtNLM"/>
    </source>
</evidence>
<evidence type="ECO:0000313" key="2">
    <source>
        <dbReference type="Proteomes" id="UP000317093"/>
    </source>
</evidence>
<dbReference type="PIRSF" id="PIRSF028304">
    <property type="entry name" value="UCP028304"/>
    <property type="match status" value="1"/>
</dbReference>
<dbReference type="KEGG" id="knv:Pan216_43000"/>
<dbReference type="Pfam" id="PF05947">
    <property type="entry name" value="T6SS_TssF"/>
    <property type="match status" value="1"/>
</dbReference>
<dbReference type="AlphaFoldDB" id="A0A518B8X4"/>
<gene>
    <name evidence="1" type="ORF">Pan216_43000</name>
</gene>
<organism evidence="1 2">
    <name type="scientific">Kolteria novifilia</name>
    <dbReference type="NCBI Taxonomy" id="2527975"/>
    <lineage>
        <taxon>Bacteria</taxon>
        <taxon>Pseudomonadati</taxon>
        <taxon>Planctomycetota</taxon>
        <taxon>Planctomycetia</taxon>
        <taxon>Kolteriales</taxon>
        <taxon>Kolteriaceae</taxon>
        <taxon>Kolteria</taxon>
    </lineage>
</organism>
<name>A0A518B8X4_9BACT</name>
<dbReference type="Proteomes" id="UP000317093">
    <property type="component" value="Chromosome"/>
</dbReference>
<dbReference type="OrthoDB" id="9763676at2"/>
<reference evidence="1 2" key="1">
    <citation type="submission" date="2019-02" db="EMBL/GenBank/DDBJ databases">
        <title>Deep-cultivation of Planctomycetes and their phenomic and genomic characterization uncovers novel biology.</title>
        <authorList>
            <person name="Wiegand S."/>
            <person name="Jogler M."/>
            <person name="Boedeker C."/>
            <person name="Pinto D."/>
            <person name="Vollmers J."/>
            <person name="Rivas-Marin E."/>
            <person name="Kohn T."/>
            <person name="Peeters S.H."/>
            <person name="Heuer A."/>
            <person name="Rast P."/>
            <person name="Oberbeckmann S."/>
            <person name="Bunk B."/>
            <person name="Jeske O."/>
            <person name="Meyerdierks A."/>
            <person name="Storesund J.E."/>
            <person name="Kallscheuer N."/>
            <person name="Luecker S."/>
            <person name="Lage O.M."/>
            <person name="Pohl T."/>
            <person name="Merkel B.J."/>
            <person name="Hornburger P."/>
            <person name="Mueller R.-W."/>
            <person name="Bruemmer F."/>
            <person name="Labrenz M."/>
            <person name="Spormann A.M."/>
            <person name="Op den Camp H."/>
            <person name="Overmann J."/>
            <person name="Amann R."/>
            <person name="Jetten M.S.M."/>
            <person name="Mascher T."/>
            <person name="Medema M.H."/>
            <person name="Devos D.P."/>
            <person name="Kaster A.-K."/>
            <person name="Ovreas L."/>
            <person name="Rohde M."/>
            <person name="Galperin M.Y."/>
            <person name="Jogler C."/>
        </authorList>
    </citation>
    <scope>NUCLEOTIDE SEQUENCE [LARGE SCALE GENOMIC DNA]</scope>
    <source>
        <strain evidence="1 2">Pan216</strain>
    </source>
</reference>
<dbReference type="RefSeq" id="WP_145260882.1">
    <property type="nucleotide sequence ID" value="NZ_CP036279.1"/>
</dbReference>
<dbReference type="EMBL" id="CP036279">
    <property type="protein sequence ID" value="QDU63420.1"/>
    <property type="molecule type" value="Genomic_DNA"/>
</dbReference>